<protein>
    <submittedName>
        <fullName evidence="1">Uncharacterized protein</fullName>
    </submittedName>
</protein>
<dbReference type="Proteomes" id="UP001202328">
    <property type="component" value="Unassembled WGS sequence"/>
</dbReference>
<reference evidence="1" key="1">
    <citation type="submission" date="2022-04" db="EMBL/GenBank/DDBJ databases">
        <title>A functionally conserved STORR gene fusion in Papaver species that diverged 16.8 million years ago.</title>
        <authorList>
            <person name="Catania T."/>
        </authorList>
    </citation>
    <scope>NUCLEOTIDE SEQUENCE</scope>
    <source>
        <strain evidence="1">S-188037</strain>
    </source>
</reference>
<gene>
    <name evidence="1" type="ORF">MKW98_007733</name>
</gene>
<keyword evidence="2" id="KW-1185">Reference proteome</keyword>
<evidence type="ECO:0000313" key="2">
    <source>
        <dbReference type="Proteomes" id="UP001202328"/>
    </source>
</evidence>
<organism evidence="1 2">
    <name type="scientific">Papaver atlanticum</name>
    <dbReference type="NCBI Taxonomy" id="357466"/>
    <lineage>
        <taxon>Eukaryota</taxon>
        <taxon>Viridiplantae</taxon>
        <taxon>Streptophyta</taxon>
        <taxon>Embryophyta</taxon>
        <taxon>Tracheophyta</taxon>
        <taxon>Spermatophyta</taxon>
        <taxon>Magnoliopsida</taxon>
        <taxon>Ranunculales</taxon>
        <taxon>Papaveraceae</taxon>
        <taxon>Papaveroideae</taxon>
        <taxon>Papaver</taxon>
    </lineage>
</organism>
<evidence type="ECO:0000313" key="1">
    <source>
        <dbReference type="EMBL" id="KAI3859352.1"/>
    </source>
</evidence>
<proteinExistence type="predicted"/>
<dbReference type="EMBL" id="JAJJMB010014612">
    <property type="protein sequence ID" value="KAI3859352.1"/>
    <property type="molecule type" value="Genomic_DNA"/>
</dbReference>
<comment type="caution">
    <text evidence="1">The sequence shown here is derived from an EMBL/GenBank/DDBJ whole genome shotgun (WGS) entry which is preliminary data.</text>
</comment>
<name>A0AAD4S3A5_9MAGN</name>
<sequence length="123" mass="13874">MDGIDGPVVGFGMENGRVEASLKFIPSKQSRREEPLLWGKYTSVLIWNASAGTLCKAGDRKVLNEWSLRSVKVEWTVKESELGSGYITSAVHVEHVDSSYNHGDNQKALRNVWQVFKEMKKTF</sequence>
<dbReference type="AlphaFoldDB" id="A0AAD4S3A5"/>
<accession>A0AAD4S3A5</accession>